<dbReference type="EMBL" id="LN902850">
    <property type="protein sequence ID" value="CUT99880.1"/>
    <property type="molecule type" value="Genomic_DNA"/>
</dbReference>
<reference evidence="1" key="1">
    <citation type="journal article" date="2013" name="Nature">
        <title>The genomes of four tapeworm species reveal adaptations to parasitism.</title>
        <authorList>
            <person name="Tsai I.J."/>
            <person name="Zarowiecki M."/>
            <person name="Holroyd N."/>
            <person name="Garciarrubio A."/>
            <person name="Sanchez-Flores A."/>
            <person name="Brooks K.L."/>
            <person name="Tracey A."/>
            <person name="Bobes R.J."/>
            <person name="Fragoso G."/>
            <person name="Sciutto E."/>
            <person name="Aslett M."/>
            <person name="Beasley H."/>
            <person name="Bennett H.M."/>
            <person name="Cai J."/>
            <person name="Camicia F."/>
            <person name="Clark R."/>
            <person name="Cucher M."/>
            <person name="De Silva N."/>
            <person name="Day T.A."/>
            <person name="Deplazes P."/>
            <person name="Estrada K."/>
            <person name="Fernandez C."/>
            <person name="Holland P.W."/>
            <person name="Hou J."/>
            <person name="Hu S."/>
            <person name="Huckvale T."/>
            <person name="Hung S.S."/>
            <person name="Kamenetzky L."/>
            <person name="Keane J.A."/>
            <person name="Kiss F."/>
            <person name="Koziol U."/>
            <person name="Lambert O."/>
            <person name="Liu K."/>
            <person name="Luo X."/>
            <person name="Luo Y."/>
            <person name="Macchiaroli N."/>
            <person name="Nichol S."/>
            <person name="Paps J."/>
            <person name="Parkinson J."/>
            <person name="Pouchkina-Stantcheva N."/>
            <person name="Riddiford N."/>
            <person name="Rosenzvit M."/>
            <person name="Salinas G."/>
            <person name="Wasmuth J.D."/>
            <person name="Zamanian M."/>
            <person name="Zheng Y."/>
            <person name="Cai X."/>
            <person name="Soberon X."/>
            <person name="Olson P.D."/>
            <person name="Laclette J.P."/>
            <person name="Brehm K."/>
            <person name="Berriman M."/>
            <person name="Garciarrubio A."/>
            <person name="Bobes R.J."/>
            <person name="Fragoso G."/>
            <person name="Sanchez-Flores A."/>
            <person name="Estrada K."/>
            <person name="Cevallos M.A."/>
            <person name="Morett E."/>
            <person name="Gonzalez V."/>
            <person name="Portillo T."/>
            <person name="Ochoa-Leyva A."/>
            <person name="Jose M.V."/>
            <person name="Sciutto E."/>
            <person name="Landa A."/>
            <person name="Jimenez L."/>
            <person name="Valdes V."/>
            <person name="Carrero J.C."/>
            <person name="Larralde C."/>
            <person name="Morales-Montor J."/>
            <person name="Limon-Lason J."/>
            <person name="Soberon X."/>
            <person name="Laclette J.P."/>
        </authorList>
    </citation>
    <scope>NUCLEOTIDE SEQUENCE [LARGE SCALE GENOMIC DNA]</scope>
</reference>
<name>A0A0S4MM76_ECHMU</name>
<protein>
    <submittedName>
        <fullName evidence="1">Tubulin alpha chain</fullName>
    </submittedName>
</protein>
<dbReference type="AlphaFoldDB" id="A0A0S4MM76"/>
<evidence type="ECO:0000313" key="2">
    <source>
        <dbReference type="Proteomes" id="UP000017246"/>
    </source>
</evidence>
<reference evidence="1" key="2">
    <citation type="submission" date="2015-11" db="EMBL/GenBank/DDBJ databases">
        <authorList>
            <person name="Zhang Y."/>
            <person name="Guo Z."/>
        </authorList>
    </citation>
    <scope>NUCLEOTIDE SEQUENCE</scope>
</reference>
<organism evidence="1 2">
    <name type="scientific">Echinococcus multilocularis</name>
    <name type="common">Fox tapeworm</name>
    <dbReference type="NCBI Taxonomy" id="6211"/>
    <lineage>
        <taxon>Eukaryota</taxon>
        <taxon>Metazoa</taxon>
        <taxon>Spiralia</taxon>
        <taxon>Lophotrochozoa</taxon>
        <taxon>Platyhelminthes</taxon>
        <taxon>Cestoda</taxon>
        <taxon>Eucestoda</taxon>
        <taxon>Cyclophyllidea</taxon>
        <taxon>Taeniidae</taxon>
        <taxon>Echinococcus</taxon>
    </lineage>
</organism>
<proteinExistence type="predicted"/>
<evidence type="ECO:0000313" key="1">
    <source>
        <dbReference type="EMBL" id="CUT99880.1"/>
    </source>
</evidence>
<accession>A0A0S4MM76</accession>
<sequence length="143" mass="16564">MFDKKASSRHCQLTCKNIACATLFCLEHHNIRWYLEPQLHGDDRGRRNCVGERRGGKDIPYCTFVYTNPSVHALCTYLWSDCSFDRSKGLPPLQLKWEINYISKVVVFSVKNDLCVGLDLTRLPSRVTNGQDFDIDVFVYQRV</sequence>
<dbReference type="Proteomes" id="UP000017246">
    <property type="component" value="Unassembled WGS sequence"/>
</dbReference>
<keyword evidence="2" id="KW-1185">Reference proteome</keyword>